<evidence type="ECO:0000256" key="3">
    <source>
        <dbReference type="ARBA" id="ARBA00022801"/>
    </source>
</evidence>
<keyword evidence="2" id="KW-0227">DNA damage</keyword>
<keyword evidence="4" id="KW-0347">Helicase</keyword>
<gene>
    <name evidence="9" type="ORF">HOLDEFILI_00834</name>
</gene>
<name>B9Y4V3_9FIRM</name>
<evidence type="ECO:0000259" key="8">
    <source>
        <dbReference type="Pfam" id="PF12705"/>
    </source>
</evidence>
<dbReference type="EMBL" id="ACCF01000054">
    <property type="protein sequence ID" value="EEF68866.1"/>
    <property type="molecule type" value="Genomic_DNA"/>
</dbReference>
<keyword evidence="7" id="KW-0234">DNA repair</keyword>
<feature type="domain" description="PD-(D/E)XK endonuclease-like" evidence="8">
    <location>
        <begin position="559"/>
        <end position="870"/>
    </location>
</feature>
<dbReference type="Proteomes" id="UP000005950">
    <property type="component" value="Unassembled WGS sequence"/>
</dbReference>
<proteinExistence type="predicted"/>
<keyword evidence="6" id="KW-0238">DNA-binding</keyword>
<dbReference type="GO" id="GO:0016787">
    <property type="term" value="F:hydrolase activity"/>
    <property type="evidence" value="ECO:0007669"/>
    <property type="project" value="UniProtKB-KW"/>
</dbReference>
<comment type="caution">
    <text evidence="9">The sequence shown here is derived from an EMBL/GenBank/DDBJ whole genome shotgun (WGS) entry which is preliminary data.</text>
</comment>
<evidence type="ECO:0000256" key="2">
    <source>
        <dbReference type="ARBA" id="ARBA00022763"/>
    </source>
</evidence>
<dbReference type="SUPFAM" id="SSF52980">
    <property type="entry name" value="Restriction endonuclease-like"/>
    <property type="match status" value="1"/>
</dbReference>
<dbReference type="Pfam" id="PF12705">
    <property type="entry name" value="PDDEXK_1"/>
    <property type="match status" value="1"/>
</dbReference>
<keyword evidence="3" id="KW-0378">Hydrolase</keyword>
<dbReference type="GO" id="GO:0006281">
    <property type="term" value="P:DNA repair"/>
    <property type="evidence" value="ECO:0007669"/>
    <property type="project" value="UniProtKB-KW"/>
</dbReference>
<evidence type="ECO:0000256" key="4">
    <source>
        <dbReference type="ARBA" id="ARBA00022806"/>
    </source>
</evidence>
<dbReference type="GO" id="GO:0004386">
    <property type="term" value="F:helicase activity"/>
    <property type="evidence" value="ECO:0007669"/>
    <property type="project" value="UniProtKB-KW"/>
</dbReference>
<protein>
    <recommendedName>
        <fullName evidence="8">PD-(D/E)XK endonuclease-like domain-containing protein</fullName>
    </recommendedName>
</protein>
<keyword evidence="1" id="KW-0547">Nucleotide-binding</keyword>
<evidence type="ECO:0000313" key="10">
    <source>
        <dbReference type="Proteomes" id="UP000005950"/>
    </source>
</evidence>
<dbReference type="AlphaFoldDB" id="B9Y4V3"/>
<organism evidence="9 10">
    <name type="scientific">Holdemania filiformis DSM 12042</name>
    <dbReference type="NCBI Taxonomy" id="545696"/>
    <lineage>
        <taxon>Bacteria</taxon>
        <taxon>Bacillati</taxon>
        <taxon>Bacillota</taxon>
        <taxon>Erysipelotrichia</taxon>
        <taxon>Erysipelotrichales</taxon>
        <taxon>Erysipelotrichaceae</taxon>
        <taxon>Holdemania</taxon>
    </lineage>
</organism>
<dbReference type="eggNOG" id="COG3857">
    <property type="taxonomic scope" value="Bacteria"/>
</dbReference>
<evidence type="ECO:0000313" key="9">
    <source>
        <dbReference type="EMBL" id="EEF68866.1"/>
    </source>
</evidence>
<reference evidence="9 10" key="2">
    <citation type="submission" date="2009-02" db="EMBL/GenBank/DDBJ databases">
        <title>Draft genome sequence of Holdemania filiformis DSM 12042.</title>
        <authorList>
            <person name="Sudarsanam P."/>
            <person name="Ley R."/>
            <person name="Guruge J."/>
            <person name="Turnbaugh P.J."/>
            <person name="Mahowald M."/>
            <person name="Liep D."/>
            <person name="Gordon J."/>
        </authorList>
    </citation>
    <scope>NUCLEOTIDE SEQUENCE [LARGE SCALE GENOMIC DNA]</scope>
    <source>
        <strain evidence="9 10">DSM 12042</strain>
    </source>
</reference>
<keyword evidence="5" id="KW-0067">ATP-binding</keyword>
<dbReference type="InterPro" id="IPR011604">
    <property type="entry name" value="PDDEXK-like_dom_sf"/>
</dbReference>
<dbReference type="InterPro" id="IPR038726">
    <property type="entry name" value="PDDEXK_AddAB-type"/>
</dbReference>
<dbReference type="GO" id="GO:0003677">
    <property type="term" value="F:DNA binding"/>
    <property type="evidence" value="ECO:0007669"/>
    <property type="project" value="UniProtKB-KW"/>
</dbReference>
<evidence type="ECO:0000256" key="5">
    <source>
        <dbReference type="ARBA" id="ARBA00022840"/>
    </source>
</evidence>
<dbReference type="Gene3D" id="3.90.320.10">
    <property type="match status" value="1"/>
</dbReference>
<sequence length="897" mass="102204">MKTAEAIVMKIPNLLAPGYLHSVLIKAKIKEQNSRFLTHYAAGTVSGLIRAEALENENETRDSLIASLRIQGAEDRCRVYRRMVRYPDFHRQLIAFHRLMQDYGLTLEELPETTEGQRELKTLLSLIRDLPFSHSSEIRFLNELATQDFSGIECTPGWVEDLHQQCLLDQMRARGLRIRPLPSAQPRTTRFYKALNSRQEAEGAAQLILHEEWKPEEVMIILCDSQRDGSLVRSVLARYQLPAAQVSYQKPSKILRCFDAFVALTRAPSIEAVLKTLQLKAYPVLISEAYVQYLTQFVFDQNDLCEPVFTHVQRALETNTLLNTIEKENLLRLEAQAQSVHEQLLPWLLPLLEDVPLSEKLNRCYELLRQHSCLSDELERRALLNLKTTLEDCWDLLEQPEALDMLMALLAQKKLEISEEVDGRIAITDLKHPLPARPLTILFGADQNSFPGNIAYAGIFDEDYLKTTSMPSQADRYDHYTKQLEWIYTSASHCLIYSYAAGNYEGKSWDVAFEIEQRAASRAVLWPLIQNEVYSDQRHQLTPETARRLFTPDHVLRGSISSFETYFQCPYAYFLKSGLRLSKGSLTTVNAAIVGTIQHALLEQSIQTWGKDYAKLNETEMTAILSPYFQQLHDLFPDQQAEIDQIQRRMQLNLTQLLEALAAMEENTSFAPAYQEYRFEEDLLETGGITVRLKGIIDRIDTCLGDLRILDYKSSAKTLSESKVKAGLQLQLLTYLIIAVRKLRLNPAGAYYCSLKNETISVSEASLNGRRMEIEDVERDAWMSELQSSHQLKGWTMKDCDGLDYDGTHVQGLTCKDGQVKVRSPKDFESVQALILELYALLTEQLSAGRIELDPVEGACLFCDFKPVCRLRKAPKKPVALVGKEEGKEVRDGNSVE</sequence>
<dbReference type="GO" id="GO:0005524">
    <property type="term" value="F:ATP binding"/>
    <property type="evidence" value="ECO:0007669"/>
    <property type="project" value="UniProtKB-KW"/>
</dbReference>
<dbReference type="InterPro" id="IPR011335">
    <property type="entry name" value="Restrct_endonuc-II-like"/>
</dbReference>
<dbReference type="STRING" id="545696.HOLDEFILI_00834"/>
<accession>B9Y4V3</accession>
<evidence type="ECO:0000256" key="1">
    <source>
        <dbReference type="ARBA" id="ARBA00022741"/>
    </source>
</evidence>
<evidence type="ECO:0000256" key="6">
    <source>
        <dbReference type="ARBA" id="ARBA00023125"/>
    </source>
</evidence>
<reference evidence="9 10" key="1">
    <citation type="submission" date="2008-12" db="EMBL/GenBank/DDBJ databases">
        <authorList>
            <person name="Fulton L."/>
            <person name="Clifton S."/>
            <person name="Fulton B."/>
            <person name="Xu J."/>
            <person name="Minx P."/>
            <person name="Pepin K.H."/>
            <person name="Johnson M."/>
            <person name="Bhonagiri V."/>
            <person name="Nash W.E."/>
            <person name="Mardis E.R."/>
            <person name="Wilson R.K."/>
        </authorList>
    </citation>
    <scope>NUCLEOTIDE SEQUENCE [LARGE SCALE GENOMIC DNA]</scope>
    <source>
        <strain evidence="9 10">DSM 12042</strain>
    </source>
</reference>
<dbReference type="HOGENOM" id="CLU_015183_0_0_9"/>
<evidence type="ECO:0000256" key="7">
    <source>
        <dbReference type="ARBA" id="ARBA00023204"/>
    </source>
</evidence>